<keyword evidence="3" id="KW-1185">Reference proteome</keyword>
<dbReference type="AlphaFoldDB" id="A0A7I7Q3Z6"/>
<reference evidence="2 3" key="1">
    <citation type="journal article" date="2019" name="Emerg. Microbes Infect.">
        <title>Comprehensive subspecies identification of 175 nontuberculous mycobacteria species based on 7547 genomic profiles.</title>
        <authorList>
            <person name="Matsumoto Y."/>
            <person name="Kinjo T."/>
            <person name="Motooka D."/>
            <person name="Nabeya D."/>
            <person name="Jung N."/>
            <person name="Uechi K."/>
            <person name="Horii T."/>
            <person name="Iida T."/>
            <person name="Fujita J."/>
            <person name="Nakamura S."/>
        </authorList>
    </citation>
    <scope>NUCLEOTIDE SEQUENCE [LARGE SCALE GENOMIC DNA]</scope>
    <source>
        <strain evidence="2 3">JCM 17783</strain>
    </source>
</reference>
<sequence>MSWGDMPSQPEQQITLGVRDAQRTDECLDDLDRGRGCPTLFQPGQVVDGDSGKPGELFATQSRGATAPSDRHTDGRGRDTVAPLAHPAAEFPRLHPSTVRDRGRRGKVLWWHWQSYDNQTTP</sequence>
<protein>
    <submittedName>
        <fullName evidence="2">Uncharacterized protein</fullName>
    </submittedName>
</protein>
<organism evidence="2 3">
    <name type="scientific">Mycobacterium stomatepiae</name>
    <dbReference type="NCBI Taxonomy" id="470076"/>
    <lineage>
        <taxon>Bacteria</taxon>
        <taxon>Bacillati</taxon>
        <taxon>Actinomycetota</taxon>
        <taxon>Actinomycetes</taxon>
        <taxon>Mycobacteriales</taxon>
        <taxon>Mycobacteriaceae</taxon>
        <taxon>Mycobacterium</taxon>
        <taxon>Mycobacterium simiae complex</taxon>
    </lineage>
</organism>
<proteinExistence type="predicted"/>
<feature type="compositionally biased region" description="Basic and acidic residues" evidence="1">
    <location>
        <begin position="69"/>
        <end position="79"/>
    </location>
</feature>
<feature type="region of interest" description="Disordered" evidence="1">
    <location>
        <begin position="1"/>
        <end position="102"/>
    </location>
</feature>
<dbReference type="Proteomes" id="UP000467130">
    <property type="component" value="Chromosome"/>
</dbReference>
<evidence type="ECO:0000256" key="1">
    <source>
        <dbReference type="SAM" id="MobiDB-lite"/>
    </source>
</evidence>
<evidence type="ECO:0000313" key="2">
    <source>
        <dbReference type="EMBL" id="BBY20777.1"/>
    </source>
</evidence>
<gene>
    <name evidence="2" type="ORF">MSTO_09820</name>
</gene>
<name>A0A7I7Q3Z6_9MYCO</name>
<feature type="compositionally biased region" description="Basic and acidic residues" evidence="1">
    <location>
        <begin position="20"/>
        <end position="35"/>
    </location>
</feature>
<accession>A0A7I7Q3Z6</accession>
<dbReference type="EMBL" id="AP022587">
    <property type="protein sequence ID" value="BBY20777.1"/>
    <property type="molecule type" value="Genomic_DNA"/>
</dbReference>
<dbReference type="KEGG" id="msto:MSTO_09820"/>
<evidence type="ECO:0000313" key="3">
    <source>
        <dbReference type="Proteomes" id="UP000467130"/>
    </source>
</evidence>